<evidence type="ECO:0000256" key="1">
    <source>
        <dbReference type="SAM" id="MobiDB-lite"/>
    </source>
</evidence>
<evidence type="ECO:0000313" key="2">
    <source>
        <dbReference type="EMBL" id="GFF24935.1"/>
    </source>
</evidence>
<dbReference type="AlphaFoldDB" id="A0A8H3RHU4"/>
<gene>
    <name evidence="2" type="ORF">IFM46972_01221</name>
</gene>
<evidence type="ECO:0000313" key="3">
    <source>
        <dbReference type="Proteomes" id="UP000465221"/>
    </source>
</evidence>
<sequence>QYSIATNPGTSSSTTATTTTSSVKSPPTDSAGGQPRYDILYFEDDSNPDSVTGPVMQNQGHESYTDEKWDVCKASVDWEANANTNGMPDSLTGITVFGDTCAYMATAEWESASDDAKVAHIPQAAIEDEIAKCDESIL</sequence>
<proteinExistence type="predicted"/>
<protein>
    <submittedName>
        <fullName evidence="2">Uncharacterized protein</fullName>
    </submittedName>
</protein>
<feature type="non-terminal residue" evidence="2">
    <location>
        <position position="1"/>
    </location>
</feature>
<reference evidence="2 3" key="1">
    <citation type="submission" date="2020-01" db="EMBL/GenBank/DDBJ databases">
        <title>Draft genome sequence of Aspergillus udagawae IFM 46972.</title>
        <authorList>
            <person name="Takahashi H."/>
            <person name="Yaguchi T."/>
        </authorList>
    </citation>
    <scope>NUCLEOTIDE SEQUENCE [LARGE SCALE GENOMIC DNA]</scope>
    <source>
        <strain evidence="2 3">IFM 46972</strain>
    </source>
</reference>
<accession>A0A8H3RHU4</accession>
<feature type="compositionally biased region" description="Low complexity" evidence="1">
    <location>
        <begin position="1"/>
        <end position="30"/>
    </location>
</feature>
<comment type="caution">
    <text evidence="2">The sequence shown here is derived from an EMBL/GenBank/DDBJ whole genome shotgun (WGS) entry which is preliminary data.</text>
</comment>
<feature type="region of interest" description="Disordered" evidence="1">
    <location>
        <begin position="1"/>
        <end position="63"/>
    </location>
</feature>
<dbReference type="Proteomes" id="UP000465221">
    <property type="component" value="Unassembled WGS sequence"/>
</dbReference>
<organism evidence="2 3">
    <name type="scientific">Aspergillus udagawae</name>
    <dbReference type="NCBI Taxonomy" id="91492"/>
    <lineage>
        <taxon>Eukaryota</taxon>
        <taxon>Fungi</taxon>
        <taxon>Dikarya</taxon>
        <taxon>Ascomycota</taxon>
        <taxon>Pezizomycotina</taxon>
        <taxon>Eurotiomycetes</taxon>
        <taxon>Eurotiomycetidae</taxon>
        <taxon>Eurotiales</taxon>
        <taxon>Aspergillaceae</taxon>
        <taxon>Aspergillus</taxon>
        <taxon>Aspergillus subgen. Fumigati</taxon>
    </lineage>
</organism>
<name>A0A8H3RHU4_9EURO</name>
<dbReference type="EMBL" id="BLKC01000006">
    <property type="protein sequence ID" value="GFF24935.1"/>
    <property type="molecule type" value="Genomic_DNA"/>
</dbReference>